<feature type="signal peptide" evidence="1">
    <location>
        <begin position="1"/>
        <end position="21"/>
    </location>
</feature>
<accession>A0A6P8GTM6</accession>
<keyword evidence="2" id="KW-1185">Reference proteome</keyword>
<sequence length="85" mass="9592">MWPLLLLFPACLSCLSGLVSAEDVRCPSLQVEAWKFPQTPRDLITGFNLVRRFSLVKNAEVKKIRNPRGPLIMRLGKVSLTQPTE</sequence>
<proteinExistence type="predicted"/>
<reference evidence="3" key="1">
    <citation type="submission" date="2025-08" db="UniProtKB">
        <authorList>
            <consortium name="RefSeq"/>
        </authorList>
    </citation>
    <scope>IDENTIFICATION</scope>
</reference>
<dbReference type="KEGG" id="char:116225075"/>
<evidence type="ECO:0000313" key="2">
    <source>
        <dbReference type="Proteomes" id="UP000515152"/>
    </source>
</evidence>
<dbReference type="Proteomes" id="UP000515152">
    <property type="component" value="Chromosome 19"/>
</dbReference>
<dbReference type="OrthoDB" id="5983381at2759"/>
<dbReference type="AlphaFoldDB" id="A0A6P8GTM6"/>
<organism evidence="2 3">
    <name type="scientific">Clupea harengus</name>
    <name type="common">Atlantic herring</name>
    <dbReference type="NCBI Taxonomy" id="7950"/>
    <lineage>
        <taxon>Eukaryota</taxon>
        <taxon>Metazoa</taxon>
        <taxon>Chordata</taxon>
        <taxon>Craniata</taxon>
        <taxon>Vertebrata</taxon>
        <taxon>Euteleostomi</taxon>
        <taxon>Actinopterygii</taxon>
        <taxon>Neopterygii</taxon>
        <taxon>Teleostei</taxon>
        <taxon>Clupei</taxon>
        <taxon>Clupeiformes</taxon>
        <taxon>Clupeoidei</taxon>
        <taxon>Clupeidae</taxon>
        <taxon>Clupea</taxon>
    </lineage>
</organism>
<evidence type="ECO:0000313" key="3">
    <source>
        <dbReference type="RefSeq" id="XP_031442509.1"/>
    </source>
</evidence>
<dbReference type="RefSeq" id="XP_031442509.1">
    <property type="nucleotide sequence ID" value="XM_031586649.1"/>
</dbReference>
<protein>
    <submittedName>
        <fullName evidence="3">Collagen alpha-1(XVI) chain-like</fullName>
    </submittedName>
</protein>
<evidence type="ECO:0000256" key="1">
    <source>
        <dbReference type="SAM" id="SignalP"/>
    </source>
</evidence>
<keyword evidence="1" id="KW-0732">Signal</keyword>
<feature type="chain" id="PRO_5027951932" evidence="1">
    <location>
        <begin position="22"/>
        <end position="85"/>
    </location>
</feature>
<name>A0A6P8GTM6_CLUHA</name>
<dbReference type="GeneID" id="116225075"/>
<gene>
    <name evidence="3" type="primary">LOC116225075</name>
</gene>